<keyword evidence="3" id="KW-0813">Transport</keyword>
<dbReference type="InterPro" id="IPR010617">
    <property type="entry name" value="TMEM175-like"/>
</dbReference>
<dbReference type="GO" id="GO:0015252">
    <property type="term" value="F:proton channel activity"/>
    <property type="evidence" value="ECO:0007669"/>
    <property type="project" value="InterPro"/>
</dbReference>
<keyword evidence="4" id="KW-0633">Potassium transport</keyword>
<comment type="similarity">
    <text evidence="2">Belongs to the TMEM175 family.</text>
</comment>
<comment type="caution">
    <text evidence="14">The sequence shown here is derived from an EMBL/GenBank/DDBJ whole genome shotgun (WGS) entry which is preliminary data.</text>
</comment>
<keyword evidence="6" id="KW-0631">Potassium channel</keyword>
<dbReference type="GO" id="GO:0005267">
    <property type="term" value="F:potassium channel activity"/>
    <property type="evidence" value="ECO:0007669"/>
    <property type="project" value="UniProtKB-KW"/>
</dbReference>
<evidence type="ECO:0000313" key="14">
    <source>
        <dbReference type="EMBL" id="NYD35031.1"/>
    </source>
</evidence>
<evidence type="ECO:0000256" key="9">
    <source>
        <dbReference type="ARBA" id="ARBA00023065"/>
    </source>
</evidence>
<dbReference type="RefSeq" id="WP_179792930.1">
    <property type="nucleotide sequence ID" value="NZ_BAABHP010000004.1"/>
</dbReference>
<feature type="transmembrane region" description="Helical" evidence="13">
    <location>
        <begin position="51"/>
        <end position="73"/>
    </location>
</feature>
<dbReference type="PANTHER" id="PTHR31462">
    <property type="entry name" value="ENDOSOMAL/LYSOSOMAL POTASSIUM CHANNEL TMEM175"/>
    <property type="match status" value="1"/>
</dbReference>
<dbReference type="EMBL" id="JACCBN010000001">
    <property type="protein sequence ID" value="NYD35031.1"/>
    <property type="molecule type" value="Genomic_DNA"/>
</dbReference>
<evidence type="ECO:0000256" key="1">
    <source>
        <dbReference type="ARBA" id="ARBA00004141"/>
    </source>
</evidence>
<evidence type="ECO:0000256" key="4">
    <source>
        <dbReference type="ARBA" id="ARBA00022538"/>
    </source>
</evidence>
<dbReference type="AlphaFoldDB" id="A0A7Y9J4L0"/>
<keyword evidence="7" id="KW-0630">Potassium</keyword>
<reference evidence="14 15" key="1">
    <citation type="submission" date="2020-07" db="EMBL/GenBank/DDBJ databases">
        <title>Sequencing the genomes of 1000 actinobacteria strains.</title>
        <authorList>
            <person name="Klenk H.-P."/>
        </authorList>
    </citation>
    <scope>NUCLEOTIDE SEQUENCE [LARGE SCALE GENOMIC DNA]</scope>
    <source>
        <strain evidence="14 15">DSM 45772</strain>
    </source>
</reference>
<keyword evidence="15" id="KW-1185">Reference proteome</keyword>
<name>A0A7Y9J4L0_9PSEU</name>
<feature type="transmembrane region" description="Helical" evidence="13">
    <location>
        <begin position="85"/>
        <end position="106"/>
    </location>
</feature>
<comment type="subcellular location">
    <subcellularLocation>
        <location evidence="1">Membrane</location>
        <topology evidence="1">Multi-pass membrane protein</topology>
    </subcellularLocation>
</comment>
<dbReference type="GO" id="GO:0016020">
    <property type="term" value="C:membrane"/>
    <property type="evidence" value="ECO:0007669"/>
    <property type="project" value="UniProtKB-SubCell"/>
</dbReference>
<evidence type="ECO:0000313" key="15">
    <source>
        <dbReference type="Proteomes" id="UP000535890"/>
    </source>
</evidence>
<evidence type="ECO:0000256" key="13">
    <source>
        <dbReference type="SAM" id="Phobius"/>
    </source>
</evidence>
<protein>
    <submittedName>
        <fullName evidence="14">Putative membrane protein</fullName>
    </submittedName>
</protein>
<organism evidence="14 15">
    <name type="scientific">Actinomycetospora corticicola</name>
    <dbReference type="NCBI Taxonomy" id="663602"/>
    <lineage>
        <taxon>Bacteria</taxon>
        <taxon>Bacillati</taxon>
        <taxon>Actinomycetota</taxon>
        <taxon>Actinomycetes</taxon>
        <taxon>Pseudonocardiales</taxon>
        <taxon>Pseudonocardiaceae</taxon>
        <taxon>Actinomycetospora</taxon>
    </lineage>
</organism>
<dbReference type="Proteomes" id="UP000535890">
    <property type="component" value="Unassembled WGS sequence"/>
</dbReference>
<comment type="catalytic activity">
    <reaction evidence="12">
        <text>K(+)(in) = K(+)(out)</text>
        <dbReference type="Rhea" id="RHEA:29463"/>
        <dbReference type="ChEBI" id="CHEBI:29103"/>
    </reaction>
</comment>
<evidence type="ECO:0000256" key="2">
    <source>
        <dbReference type="ARBA" id="ARBA00006920"/>
    </source>
</evidence>
<keyword evidence="11" id="KW-0407">Ion channel</keyword>
<proteinExistence type="inferred from homology"/>
<accession>A0A7Y9J4L0</accession>
<evidence type="ECO:0000256" key="5">
    <source>
        <dbReference type="ARBA" id="ARBA00022692"/>
    </source>
</evidence>
<keyword evidence="10 13" id="KW-0472">Membrane</keyword>
<evidence type="ECO:0000256" key="12">
    <source>
        <dbReference type="ARBA" id="ARBA00034430"/>
    </source>
</evidence>
<evidence type="ECO:0000256" key="3">
    <source>
        <dbReference type="ARBA" id="ARBA00022448"/>
    </source>
</evidence>
<evidence type="ECO:0000256" key="6">
    <source>
        <dbReference type="ARBA" id="ARBA00022826"/>
    </source>
</evidence>
<evidence type="ECO:0000256" key="10">
    <source>
        <dbReference type="ARBA" id="ARBA00023136"/>
    </source>
</evidence>
<evidence type="ECO:0000256" key="7">
    <source>
        <dbReference type="ARBA" id="ARBA00022958"/>
    </source>
</evidence>
<keyword evidence="9" id="KW-0406">Ion transport</keyword>
<gene>
    <name evidence="14" type="ORF">BJ983_001133</name>
</gene>
<feature type="transmembrane region" description="Helical" evidence="13">
    <location>
        <begin position="118"/>
        <end position="137"/>
    </location>
</feature>
<keyword evidence="5 13" id="KW-0812">Transmembrane</keyword>
<dbReference type="PANTHER" id="PTHR31462:SF5">
    <property type="entry name" value="ENDOSOMAL_LYSOSOMAL PROTON CHANNEL TMEM175"/>
    <property type="match status" value="1"/>
</dbReference>
<evidence type="ECO:0000256" key="8">
    <source>
        <dbReference type="ARBA" id="ARBA00022989"/>
    </source>
</evidence>
<keyword evidence="8 13" id="KW-1133">Transmembrane helix</keyword>
<evidence type="ECO:0000256" key="11">
    <source>
        <dbReference type="ARBA" id="ARBA00023303"/>
    </source>
</evidence>
<dbReference type="Pfam" id="PF06736">
    <property type="entry name" value="TMEM175"/>
    <property type="match status" value="1"/>
</dbReference>
<sequence>MSAPDRLPPPGRMVAFTDAAVAIALTLLVLPLVELVPEAARAGEPGAGAIIAGNLPAIGSFLLGFAVIARLWVSHHQLFGFAVRLTPSLVTLNLVWVLTITALPFFVELVSSYGPSDVVLRSFVGNLLVSSVLLTTMTVVMRRTGEADGDGSGPSEEFVTSSIAATVNFLVAFLLTLIVPWLSYYSMLVLFLDPLTTRLVTRLRR</sequence>